<evidence type="ECO:0000313" key="12">
    <source>
        <dbReference type="EMBL" id="TET45768.1"/>
    </source>
</evidence>
<dbReference type="InterPro" id="IPR045864">
    <property type="entry name" value="aa-tRNA-synth_II/BPL/LPL"/>
</dbReference>
<evidence type="ECO:0000256" key="5">
    <source>
        <dbReference type="ARBA" id="ARBA00022741"/>
    </source>
</evidence>
<evidence type="ECO:0000313" key="13">
    <source>
        <dbReference type="Proteomes" id="UP000315525"/>
    </source>
</evidence>
<dbReference type="EMBL" id="SOJN01000075">
    <property type="protein sequence ID" value="TET45768.1"/>
    <property type="molecule type" value="Genomic_DNA"/>
</dbReference>
<dbReference type="InterPro" id="IPR050062">
    <property type="entry name" value="Pro-tRNA_synthetase"/>
</dbReference>
<evidence type="ECO:0000256" key="10">
    <source>
        <dbReference type="HAMAP-Rule" id="MF_01569"/>
    </source>
</evidence>
<dbReference type="InterPro" id="IPR004500">
    <property type="entry name" value="Pro-tRNA-synth_IIa_bac-type"/>
</dbReference>
<dbReference type="HAMAP" id="MF_01569">
    <property type="entry name" value="Pro_tRNA_synth_type1"/>
    <property type="match status" value="1"/>
</dbReference>
<dbReference type="InterPro" id="IPR023717">
    <property type="entry name" value="Pro-tRNA-Synthase_IIa_type1"/>
</dbReference>
<evidence type="ECO:0000256" key="3">
    <source>
        <dbReference type="ARBA" id="ARBA00022490"/>
    </source>
</evidence>
<name>A0A523UTA7_UNCT6</name>
<dbReference type="Pfam" id="PF04073">
    <property type="entry name" value="tRNA_edit"/>
    <property type="match status" value="1"/>
</dbReference>
<dbReference type="EC" id="6.1.1.15" evidence="10"/>
<dbReference type="InterPro" id="IPR036754">
    <property type="entry name" value="YbaK/aa-tRNA-synt-asso_dom_sf"/>
</dbReference>
<dbReference type="Pfam" id="PF00587">
    <property type="entry name" value="tRNA-synt_2b"/>
    <property type="match status" value="1"/>
</dbReference>
<proteinExistence type="inferred from homology"/>
<dbReference type="PROSITE" id="PS50862">
    <property type="entry name" value="AA_TRNA_LIGASE_II"/>
    <property type="match status" value="1"/>
</dbReference>
<keyword evidence="5 10" id="KW-0547">Nucleotide-binding</keyword>
<evidence type="ECO:0000256" key="8">
    <source>
        <dbReference type="ARBA" id="ARBA00023146"/>
    </source>
</evidence>
<dbReference type="AlphaFoldDB" id="A0A523UTA7"/>
<dbReference type="CDD" id="cd00779">
    <property type="entry name" value="ProRS_core_prok"/>
    <property type="match status" value="1"/>
</dbReference>
<keyword evidence="6 10" id="KW-0067">ATP-binding</keyword>
<feature type="domain" description="Aminoacyl-transfer RNA synthetases class-II family profile" evidence="11">
    <location>
        <begin position="46"/>
        <end position="462"/>
    </location>
</feature>
<dbReference type="InterPro" id="IPR044140">
    <property type="entry name" value="ProRS_anticodon_short"/>
</dbReference>
<comment type="domain">
    <text evidence="10">Consists of three domains: the N-terminal catalytic domain, the editing domain and the C-terminal anticodon-binding domain.</text>
</comment>
<dbReference type="PANTHER" id="PTHR42753:SF2">
    <property type="entry name" value="PROLINE--TRNA LIGASE"/>
    <property type="match status" value="1"/>
</dbReference>
<dbReference type="InterPro" id="IPR002316">
    <property type="entry name" value="Pro-tRNA-ligase_IIa"/>
</dbReference>
<comment type="function">
    <text evidence="10">Catalyzes the attachment of proline to tRNA(Pro) in a two-step reaction: proline is first activated by ATP to form Pro-AMP and then transferred to the acceptor end of tRNA(Pro). As ProRS can inadvertently accommodate and process non-cognate amino acids such as alanine and cysteine, to avoid such errors it has two additional distinct editing activities against alanine. One activity is designated as 'pretransfer' editing and involves the tRNA(Pro)-independent hydrolysis of activated Ala-AMP. The other activity is designated 'posttransfer' editing and involves deacylation of mischarged Ala-tRNA(Pro). The misacylated Cys-tRNA(Pro) is not edited by ProRS.</text>
</comment>
<dbReference type="InterPro" id="IPR036621">
    <property type="entry name" value="Anticodon-bd_dom_sf"/>
</dbReference>
<dbReference type="Pfam" id="PF03129">
    <property type="entry name" value="HGTP_anticodon"/>
    <property type="match status" value="1"/>
</dbReference>
<dbReference type="NCBIfam" id="TIGR00409">
    <property type="entry name" value="proS_fam_II"/>
    <property type="match status" value="1"/>
</dbReference>
<dbReference type="Proteomes" id="UP000315525">
    <property type="component" value="Unassembled WGS sequence"/>
</dbReference>
<keyword evidence="3 10" id="KW-0963">Cytoplasm</keyword>
<dbReference type="SUPFAM" id="SSF55681">
    <property type="entry name" value="Class II aaRS and biotin synthetases"/>
    <property type="match status" value="1"/>
</dbReference>
<evidence type="ECO:0000256" key="4">
    <source>
        <dbReference type="ARBA" id="ARBA00022598"/>
    </source>
</evidence>
<dbReference type="CDD" id="cd00861">
    <property type="entry name" value="ProRS_anticodon_short"/>
    <property type="match status" value="1"/>
</dbReference>
<comment type="subunit">
    <text evidence="2 10">Homodimer.</text>
</comment>
<keyword evidence="7 10" id="KW-0648">Protein biosynthesis</keyword>
<dbReference type="GO" id="GO:0005829">
    <property type="term" value="C:cytosol"/>
    <property type="evidence" value="ECO:0007669"/>
    <property type="project" value="TreeGrafter"/>
</dbReference>
<comment type="similarity">
    <text evidence="10">Belongs to the class-II aminoacyl-tRNA synthetase family. ProS type 1 subfamily.</text>
</comment>
<evidence type="ECO:0000256" key="1">
    <source>
        <dbReference type="ARBA" id="ARBA00004496"/>
    </source>
</evidence>
<dbReference type="InterPro" id="IPR004154">
    <property type="entry name" value="Anticodon-bd"/>
</dbReference>
<comment type="caution">
    <text evidence="12">The sequence shown here is derived from an EMBL/GenBank/DDBJ whole genome shotgun (WGS) entry which is preliminary data.</text>
</comment>
<dbReference type="GO" id="GO:0004827">
    <property type="term" value="F:proline-tRNA ligase activity"/>
    <property type="evidence" value="ECO:0007669"/>
    <property type="project" value="UniProtKB-UniRule"/>
</dbReference>
<dbReference type="InterPro" id="IPR002314">
    <property type="entry name" value="aa-tRNA-synt_IIb"/>
</dbReference>
<keyword evidence="4 10" id="KW-0436">Ligase</keyword>
<dbReference type="InterPro" id="IPR033730">
    <property type="entry name" value="ProRS_core_prok"/>
</dbReference>
<dbReference type="SUPFAM" id="SSF52954">
    <property type="entry name" value="Class II aaRS ABD-related"/>
    <property type="match status" value="1"/>
</dbReference>
<accession>A0A523UTA7</accession>
<protein>
    <recommendedName>
        <fullName evidence="10">Proline--tRNA ligase</fullName>
        <ecNumber evidence="10">6.1.1.15</ecNumber>
    </recommendedName>
    <alternativeName>
        <fullName evidence="10">Prolyl-tRNA synthetase</fullName>
        <shortName evidence="10">ProRS</shortName>
    </alternativeName>
</protein>
<evidence type="ECO:0000256" key="6">
    <source>
        <dbReference type="ARBA" id="ARBA00022840"/>
    </source>
</evidence>
<dbReference type="GO" id="GO:0006433">
    <property type="term" value="P:prolyl-tRNA aminoacylation"/>
    <property type="evidence" value="ECO:0007669"/>
    <property type="project" value="UniProtKB-UniRule"/>
</dbReference>
<keyword evidence="8 10" id="KW-0030">Aminoacyl-tRNA synthetase</keyword>
<evidence type="ECO:0000256" key="7">
    <source>
        <dbReference type="ARBA" id="ARBA00022917"/>
    </source>
</evidence>
<comment type="catalytic activity">
    <reaction evidence="9 10">
        <text>tRNA(Pro) + L-proline + ATP = L-prolyl-tRNA(Pro) + AMP + diphosphate</text>
        <dbReference type="Rhea" id="RHEA:14305"/>
        <dbReference type="Rhea" id="RHEA-COMP:9700"/>
        <dbReference type="Rhea" id="RHEA-COMP:9702"/>
        <dbReference type="ChEBI" id="CHEBI:30616"/>
        <dbReference type="ChEBI" id="CHEBI:33019"/>
        <dbReference type="ChEBI" id="CHEBI:60039"/>
        <dbReference type="ChEBI" id="CHEBI:78442"/>
        <dbReference type="ChEBI" id="CHEBI:78532"/>
        <dbReference type="ChEBI" id="CHEBI:456215"/>
        <dbReference type="EC" id="6.1.1.15"/>
    </reaction>
</comment>
<dbReference type="Gene3D" id="3.30.930.10">
    <property type="entry name" value="Bira Bifunctional Protein, Domain 2"/>
    <property type="match status" value="2"/>
</dbReference>
<dbReference type="Gene3D" id="3.40.50.800">
    <property type="entry name" value="Anticodon-binding domain"/>
    <property type="match status" value="1"/>
</dbReference>
<evidence type="ECO:0000256" key="9">
    <source>
        <dbReference type="ARBA" id="ARBA00047671"/>
    </source>
</evidence>
<dbReference type="GO" id="GO:0002161">
    <property type="term" value="F:aminoacyl-tRNA deacylase activity"/>
    <property type="evidence" value="ECO:0007669"/>
    <property type="project" value="InterPro"/>
</dbReference>
<dbReference type="PANTHER" id="PTHR42753">
    <property type="entry name" value="MITOCHONDRIAL RIBOSOME PROTEIN L39/PROLYL-TRNA LIGASE FAMILY MEMBER"/>
    <property type="match status" value="1"/>
</dbReference>
<sequence>MRWSQVFIPTTKEDPSDAESVSHKLCIKAGLIRPLSAGIFSFLPLGWRVIRKIESIIRDEMDSMGAQEFFLPALSPSDIWEESGRWEEYGDDMFRLKDRKERDMCLAPTHEEIIVDLARKYIRSYRDFPQVWYQIQTKFRDEPRPRSGLLRSREFIMKDSYSLDQDEKGLDESYKRHFETYTRIFKRCGLLTFTVGASSGMMGGSESTEFMLESEAGEDQVARCSECEYAANLDVASSKPRKLGLKDRKLEMVHTPGVRTVKEVSQFLSVDPATLMKSLLFIVGDEPVFILTRGDQEANESKMESFFKKPFRQAHGDEVKRVTGADVGFVGPVNVKGVKVFADRALEGEVGLVTGANKNDYHYVGIHPGRDFQVDEFCDFRQVKEGDACDRCGGEIRISRAIELGHIFKLGRRYSQKMEAIYLDKDGKALPIVMGSYGIGLERILVAAIEQGADKDGIVWPPPLAPFHCVIVPLNMSDSRVVETSEEIYSALDEEFDILLDDRDERAGSKFKDSDLIGVPLRVTVGERSLKKGLVELRERKSGKVSEFPVEDSAERIGEKIEKFFASSGKDST</sequence>
<evidence type="ECO:0000256" key="2">
    <source>
        <dbReference type="ARBA" id="ARBA00011738"/>
    </source>
</evidence>
<organism evidence="12 13">
    <name type="scientific">candidate division TA06 bacterium</name>
    <dbReference type="NCBI Taxonomy" id="2250710"/>
    <lineage>
        <taxon>Bacteria</taxon>
        <taxon>Bacteria division TA06</taxon>
    </lineage>
</organism>
<reference evidence="12 13" key="1">
    <citation type="submission" date="2019-03" db="EMBL/GenBank/DDBJ databases">
        <title>Metabolic potential of uncultured bacteria and archaea associated with petroleum seepage in deep-sea sediments.</title>
        <authorList>
            <person name="Dong X."/>
            <person name="Hubert C."/>
        </authorList>
    </citation>
    <scope>NUCLEOTIDE SEQUENCE [LARGE SCALE GENOMIC DNA]</scope>
    <source>
        <strain evidence="12">E44_bin18</strain>
    </source>
</reference>
<evidence type="ECO:0000259" key="11">
    <source>
        <dbReference type="PROSITE" id="PS50862"/>
    </source>
</evidence>
<dbReference type="InterPro" id="IPR006195">
    <property type="entry name" value="aa-tRNA-synth_II"/>
</dbReference>
<dbReference type="SUPFAM" id="SSF55826">
    <property type="entry name" value="YbaK/ProRS associated domain"/>
    <property type="match status" value="1"/>
</dbReference>
<dbReference type="GO" id="GO:0005524">
    <property type="term" value="F:ATP binding"/>
    <property type="evidence" value="ECO:0007669"/>
    <property type="project" value="UniProtKB-UniRule"/>
</dbReference>
<gene>
    <name evidence="10" type="primary">proS</name>
    <name evidence="12" type="ORF">E3J62_06245</name>
</gene>
<comment type="subcellular location">
    <subcellularLocation>
        <location evidence="1 10">Cytoplasm</location>
    </subcellularLocation>
</comment>
<dbReference type="PRINTS" id="PR01046">
    <property type="entry name" value="TRNASYNTHPRO"/>
</dbReference>
<dbReference type="CDD" id="cd04334">
    <property type="entry name" value="ProRS-INS"/>
    <property type="match status" value="1"/>
</dbReference>
<dbReference type="InterPro" id="IPR007214">
    <property type="entry name" value="YbaK/aa-tRNA-synth-assoc-dom"/>
</dbReference>
<dbReference type="NCBIfam" id="NF006625">
    <property type="entry name" value="PRK09194.1"/>
    <property type="match status" value="1"/>
</dbReference>